<gene>
    <name evidence="2" type="ORF">BLA60_16655</name>
</gene>
<evidence type="ECO:0000259" key="1">
    <source>
        <dbReference type="Pfam" id="PF22599"/>
    </source>
</evidence>
<name>A0A7Z0WLW0_9PSEU</name>
<evidence type="ECO:0000313" key="3">
    <source>
        <dbReference type="Proteomes" id="UP000185696"/>
    </source>
</evidence>
<protein>
    <recommendedName>
        <fullName evidence="1">SecDF P1 head subdomain domain-containing protein</fullName>
    </recommendedName>
</protein>
<dbReference type="Proteomes" id="UP000185696">
    <property type="component" value="Unassembled WGS sequence"/>
</dbReference>
<dbReference type="Pfam" id="PF22599">
    <property type="entry name" value="SecDF_P1_head"/>
    <property type="match status" value="1"/>
</dbReference>
<dbReference type="Gene3D" id="3.30.1360.200">
    <property type="match status" value="1"/>
</dbReference>
<proteinExistence type="predicted"/>
<evidence type="ECO:0000313" key="2">
    <source>
        <dbReference type="EMBL" id="OLF10089.1"/>
    </source>
</evidence>
<accession>A0A7Z0WLW0</accession>
<dbReference type="EMBL" id="MSIF01000007">
    <property type="protein sequence ID" value="OLF10089.1"/>
    <property type="molecule type" value="Genomic_DNA"/>
</dbReference>
<reference evidence="2 3" key="1">
    <citation type="submission" date="2016-12" db="EMBL/GenBank/DDBJ databases">
        <title>The draft genome sequence of Actinophytocola xinjiangensis.</title>
        <authorList>
            <person name="Wang W."/>
            <person name="Yuan L."/>
        </authorList>
    </citation>
    <scope>NUCLEOTIDE SEQUENCE [LARGE SCALE GENOMIC DNA]</scope>
    <source>
        <strain evidence="2 3">CGMCC 4.4663</strain>
    </source>
</reference>
<feature type="domain" description="SecDF P1 head subdomain" evidence="1">
    <location>
        <begin position="54"/>
        <end position="148"/>
    </location>
</feature>
<organism evidence="2 3">
    <name type="scientific">Actinophytocola xinjiangensis</name>
    <dbReference type="NCBI Taxonomy" id="485602"/>
    <lineage>
        <taxon>Bacteria</taxon>
        <taxon>Bacillati</taxon>
        <taxon>Actinomycetota</taxon>
        <taxon>Actinomycetes</taxon>
        <taxon>Pseudonocardiales</taxon>
        <taxon>Pseudonocardiaceae</taxon>
    </lineage>
</organism>
<keyword evidence="3" id="KW-1185">Reference proteome</keyword>
<sequence>MVLLVALVGCSETTGGSAERTAAPTGAADLLAPIDLARVVPAPGEGTTALPDSEGQTLHVEEPFLTITRLEGATVEQQQTTWGLNITMTPEDGDVFAEWTGAHTGEQVAMIVDGQIVSAPMIQGAIPGGKVSISGQYSQSEAQALLHQITGR</sequence>
<dbReference type="InterPro" id="IPR054384">
    <property type="entry name" value="SecDF_P1_head"/>
</dbReference>
<comment type="caution">
    <text evidence="2">The sequence shown here is derived from an EMBL/GenBank/DDBJ whole genome shotgun (WGS) entry which is preliminary data.</text>
</comment>
<dbReference type="AlphaFoldDB" id="A0A7Z0WLW0"/>